<dbReference type="Proteomes" id="UP000298681">
    <property type="component" value="Unassembled WGS sequence"/>
</dbReference>
<feature type="region of interest" description="Disordered" evidence="1">
    <location>
        <begin position="150"/>
        <end position="170"/>
    </location>
</feature>
<sequence length="170" mass="17721">MRSLPRWAAVGSALRPTLRRIAPWLLPAVAGALLFSVFGTVPSRLDRTGTGGSEWVLPDLPDRAATAAEAAAVWVQRHPWGGAPPVEDPAAAAAAAAPVPVAIVSTASGHEAIFVIPGAGEVRIRAGDTLPDGGRVEQVDALSVAWIDGQGQRQEQQMLADPPRQLQPIP</sequence>
<gene>
    <name evidence="3" type="ORF">E4582_11235</name>
</gene>
<accession>A0A4Z1R1K1</accession>
<comment type="caution">
    <text evidence="3">The sequence shown here is derived from an EMBL/GenBank/DDBJ whole genome shotgun (WGS) entry which is preliminary data.</text>
</comment>
<name>A0A4Z1R1K1_9GAMM</name>
<organism evidence="3 4">
    <name type="scientific">Luteimonas yindakuii</name>
    <dbReference type="NCBI Taxonomy" id="2565782"/>
    <lineage>
        <taxon>Bacteria</taxon>
        <taxon>Pseudomonadati</taxon>
        <taxon>Pseudomonadota</taxon>
        <taxon>Gammaproteobacteria</taxon>
        <taxon>Lysobacterales</taxon>
        <taxon>Lysobacteraceae</taxon>
        <taxon>Luteimonas</taxon>
    </lineage>
</organism>
<keyword evidence="2" id="KW-0812">Transmembrane</keyword>
<keyword evidence="2" id="KW-0472">Membrane</keyword>
<keyword evidence="4" id="KW-1185">Reference proteome</keyword>
<dbReference type="EMBL" id="SPUH01000002">
    <property type="protein sequence ID" value="TKS52806.1"/>
    <property type="molecule type" value="Genomic_DNA"/>
</dbReference>
<evidence type="ECO:0000256" key="2">
    <source>
        <dbReference type="SAM" id="Phobius"/>
    </source>
</evidence>
<proteinExistence type="predicted"/>
<dbReference type="AlphaFoldDB" id="A0A4Z1R1K1"/>
<feature type="transmembrane region" description="Helical" evidence="2">
    <location>
        <begin position="21"/>
        <end position="41"/>
    </location>
</feature>
<evidence type="ECO:0000256" key="1">
    <source>
        <dbReference type="SAM" id="MobiDB-lite"/>
    </source>
</evidence>
<protein>
    <submittedName>
        <fullName evidence="3">Uncharacterized protein</fullName>
    </submittedName>
</protein>
<dbReference type="RefSeq" id="WP_134674927.1">
    <property type="nucleotide sequence ID" value="NZ_SPUH01000002.1"/>
</dbReference>
<evidence type="ECO:0000313" key="4">
    <source>
        <dbReference type="Proteomes" id="UP000298681"/>
    </source>
</evidence>
<evidence type="ECO:0000313" key="3">
    <source>
        <dbReference type="EMBL" id="TKS52806.1"/>
    </source>
</evidence>
<reference evidence="3 4" key="1">
    <citation type="submission" date="2019-01" db="EMBL/GenBank/DDBJ databases">
        <authorList>
            <person name="Zhang S."/>
        </authorList>
    </citation>
    <scope>NUCLEOTIDE SEQUENCE [LARGE SCALE GENOMIC DNA]</scope>
    <source>
        <strain evidence="3 4">1626</strain>
    </source>
</reference>
<keyword evidence="2" id="KW-1133">Transmembrane helix</keyword>